<proteinExistence type="predicted"/>
<evidence type="ECO:0000313" key="2">
    <source>
        <dbReference type="Proteomes" id="UP001187531"/>
    </source>
</evidence>
<reference evidence="1" key="1">
    <citation type="submission" date="2023-07" db="EMBL/GenBank/DDBJ databases">
        <title>Chromosome-level genome assembly of Artemia franciscana.</title>
        <authorList>
            <person name="Jo E."/>
        </authorList>
    </citation>
    <scope>NUCLEOTIDE SEQUENCE</scope>
    <source>
        <tissue evidence="1">Whole body</tissue>
    </source>
</reference>
<protein>
    <submittedName>
        <fullName evidence="1">Uncharacterized protein</fullName>
    </submittedName>
</protein>
<name>A0AA88HJL7_ARTSF</name>
<dbReference type="Proteomes" id="UP001187531">
    <property type="component" value="Unassembled WGS sequence"/>
</dbReference>
<comment type="caution">
    <text evidence="1">The sequence shown here is derived from an EMBL/GenBank/DDBJ whole genome shotgun (WGS) entry which is preliminary data.</text>
</comment>
<evidence type="ECO:0000313" key="1">
    <source>
        <dbReference type="EMBL" id="KAK2708294.1"/>
    </source>
</evidence>
<dbReference type="EMBL" id="JAVRJZ010000018">
    <property type="protein sequence ID" value="KAK2708294.1"/>
    <property type="molecule type" value="Genomic_DNA"/>
</dbReference>
<gene>
    <name evidence="1" type="ORF">QYM36_014036</name>
</gene>
<accession>A0AA88HJL7</accession>
<sequence>MERGDVLSLLKPERTLKDRVLTLALQAKLFECVSMEKLQKVNINYTPPCGVIIEETNVSIYSGDTKVAVDPGALWVDALTRCIMGRSWCIMGQCIDLVHMGRSWCIMGRCIDPVHMGRSWCIMGRCIDPVHMGRSWCIMGRCIDLVHMVRSWCIMGRCIDPVHMGRSWCIMGRCIDPVHYRSILVHYGSMH</sequence>
<organism evidence="1 2">
    <name type="scientific">Artemia franciscana</name>
    <name type="common">Brine shrimp</name>
    <name type="synonym">Artemia sanfranciscana</name>
    <dbReference type="NCBI Taxonomy" id="6661"/>
    <lineage>
        <taxon>Eukaryota</taxon>
        <taxon>Metazoa</taxon>
        <taxon>Ecdysozoa</taxon>
        <taxon>Arthropoda</taxon>
        <taxon>Crustacea</taxon>
        <taxon>Branchiopoda</taxon>
        <taxon>Anostraca</taxon>
        <taxon>Artemiidae</taxon>
        <taxon>Artemia</taxon>
    </lineage>
</organism>
<dbReference type="AlphaFoldDB" id="A0AA88HJL7"/>
<keyword evidence="2" id="KW-1185">Reference proteome</keyword>